<comment type="caution">
    <text evidence="1">The sequence shown here is derived from an EMBL/GenBank/DDBJ whole genome shotgun (WGS) entry which is preliminary data.</text>
</comment>
<dbReference type="Gene3D" id="1.25.40.10">
    <property type="entry name" value="Tetratricopeptide repeat domain"/>
    <property type="match status" value="1"/>
</dbReference>
<dbReference type="InterPro" id="IPR011990">
    <property type="entry name" value="TPR-like_helical_dom_sf"/>
</dbReference>
<name>A0AAD9MJD8_PROWI</name>
<reference evidence="1" key="1">
    <citation type="submission" date="2021-01" db="EMBL/GenBank/DDBJ databases">
        <authorList>
            <person name="Eckstrom K.M.E."/>
        </authorList>
    </citation>
    <scope>NUCLEOTIDE SEQUENCE</scope>
    <source>
        <strain evidence="1">UVCC 0001</strain>
    </source>
</reference>
<dbReference type="Proteomes" id="UP001255856">
    <property type="component" value="Unassembled WGS sequence"/>
</dbReference>
<gene>
    <name evidence="1" type="ORF">QBZ16_002122</name>
</gene>
<accession>A0AAD9MJD8</accession>
<protein>
    <submittedName>
        <fullName evidence="1">Uncharacterized protein</fullName>
    </submittedName>
</protein>
<keyword evidence="2" id="KW-1185">Reference proteome</keyword>
<evidence type="ECO:0000313" key="2">
    <source>
        <dbReference type="Proteomes" id="UP001255856"/>
    </source>
</evidence>
<proteinExistence type="predicted"/>
<sequence length="284" mass="31280">MEAGPSDGDLYERQQRLIANYHRKRSRGQHDAAKAMLKKSVFELLAERQLIPAVNLIKLMLQSMREDGDATNEEAVAAMDTIWKLFGSKVQNDAEAALLTGLVNDFCRLLQQQLGEDDAQELIIAEHRLLATLLSKAVPERLGVYLPFAVSGFKPASSFLPVIERTFPSSSEAPVDERQLAMTRVLLAYAAAWAPAPAALAQLRESVAEYKAAVQGSPAPLIQFVDMFVQALEARKVEQARQLIQFYRKLLEYDDQILKSAKKGVDAIAGSGGFSPLAALLRGR</sequence>
<dbReference type="AlphaFoldDB" id="A0AAD9MJD8"/>
<organism evidence="1 2">
    <name type="scientific">Prototheca wickerhamii</name>
    <dbReference type="NCBI Taxonomy" id="3111"/>
    <lineage>
        <taxon>Eukaryota</taxon>
        <taxon>Viridiplantae</taxon>
        <taxon>Chlorophyta</taxon>
        <taxon>core chlorophytes</taxon>
        <taxon>Trebouxiophyceae</taxon>
        <taxon>Chlorellales</taxon>
        <taxon>Chlorellaceae</taxon>
        <taxon>Prototheca</taxon>
    </lineage>
</organism>
<dbReference type="EMBL" id="JASFZW010000002">
    <property type="protein sequence ID" value="KAK2079727.1"/>
    <property type="molecule type" value="Genomic_DNA"/>
</dbReference>
<evidence type="ECO:0000313" key="1">
    <source>
        <dbReference type="EMBL" id="KAK2079727.1"/>
    </source>
</evidence>